<dbReference type="SUPFAM" id="SSF88713">
    <property type="entry name" value="Glycoside hydrolase/deacetylase"/>
    <property type="match status" value="1"/>
</dbReference>
<feature type="region of interest" description="Disordered" evidence="1">
    <location>
        <begin position="172"/>
        <end position="209"/>
    </location>
</feature>
<organism evidence="5 6">
    <name type="scientific">Butyricicoccus pullicaecorum</name>
    <dbReference type="NCBI Taxonomy" id="501571"/>
    <lineage>
        <taxon>Bacteria</taxon>
        <taxon>Bacillati</taxon>
        <taxon>Bacillota</taxon>
        <taxon>Clostridia</taxon>
        <taxon>Eubacteriales</taxon>
        <taxon>Butyricicoccaceae</taxon>
        <taxon>Butyricicoccus</taxon>
    </lineage>
</organism>
<reference evidence="6" key="1">
    <citation type="submission" date="2017-04" db="EMBL/GenBank/DDBJ databases">
        <title>Function of individual gut microbiota members based on whole genome sequencing of pure cultures obtained from chicken caecum.</title>
        <authorList>
            <person name="Medvecky M."/>
            <person name="Cejkova D."/>
            <person name="Polansky O."/>
            <person name="Karasova D."/>
            <person name="Kubasova T."/>
            <person name="Cizek A."/>
            <person name="Rychlik I."/>
        </authorList>
    </citation>
    <scope>NUCLEOTIDE SEQUENCE [LARGE SCALE GENOMIC DNA]</scope>
    <source>
        <strain evidence="6">An180</strain>
    </source>
</reference>
<evidence type="ECO:0000259" key="3">
    <source>
        <dbReference type="Pfam" id="PF01522"/>
    </source>
</evidence>
<dbReference type="GO" id="GO:0005975">
    <property type="term" value="P:carbohydrate metabolic process"/>
    <property type="evidence" value="ECO:0007669"/>
    <property type="project" value="InterPro"/>
</dbReference>
<evidence type="ECO:0000256" key="2">
    <source>
        <dbReference type="SAM" id="SignalP"/>
    </source>
</evidence>
<feature type="domain" description="NodB homology" evidence="3">
    <location>
        <begin position="213"/>
        <end position="269"/>
    </location>
</feature>
<evidence type="ECO:0008006" key="7">
    <source>
        <dbReference type="Google" id="ProtNLM"/>
    </source>
</evidence>
<protein>
    <recommendedName>
        <fullName evidence="7">NodB homology domain-containing protein</fullName>
    </recommendedName>
</protein>
<evidence type="ECO:0000259" key="4">
    <source>
        <dbReference type="Pfam" id="PF07833"/>
    </source>
</evidence>
<dbReference type="InterPro" id="IPR011330">
    <property type="entry name" value="Glyco_hydro/deAcase_b/a-brl"/>
</dbReference>
<dbReference type="EMBL" id="NFKK01000001">
    <property type="protein sequence ID" value="OUP54450.1"/>
    <property type="molecule type" value="Genomic_DNA"/>
</dbReference>
<evidence type="ECO:0000256" key="1">
    <source>
        <dbReference type="SAM" id="MobiDB-lite"/>
    </source>
</evidence>
<evidence type="ECO:0000313" key="6">
    <source>
        <dbReference type="Proteomes" id="UP000195897"/>
    </source>
</evidence>
<dbReference type="Pfam" id="PF01522">
    <property type="entry name" value="Polysacc_deac_1"/>
    <property type="match status" value="1"/>
</dbReference>
<accession>A0A1Y4LEX9</accession>
<name>A0A1Y4LEX9_9FIRM</name>
<dbReference type="Proteomes" id="UP000195897">
    <property type="component" value="Unassembled WGS sequence"/>
</dbReference>
<proteinExistence type="predicted"/>
<comment type="caution">
    <text evidence="5">The sequence shown here is derived from an EMBL/GenBank/DDBJ whole genome shotgun (WGS) entry which is preliminary data.</text>
</comment>
<dbReference type="PROSITE" id="PS51257">
    <property type="entry name" value="PROKAR_LIPOPROTEIN"/>
    <property type="match status" value="1"/>
</dbReference>
<feature type="chain" id="PRO_5010996169" description="NodB homology domain-containing protein" evidence="2">
    <location>
        <begin position="29"/>
        <end position="399"/>
    </location>
</feature>
<feature type="signal peptide" evidence="2">
    <location>
        <begin position="1"/>
        <end position="28"/>
    </location>
</feature>
<keyword evidence="2" id="KW-0732">Signal</keyword>
<dbReference type="InterPro" id="IPR036582">
    <property type="entry name" value="Mao_N_sf"/>
</dbReference>
<dbReference type="SUPFAM" id="SSF55383">
    <property type="entry name" value="Copper amine oxidase, domain N"/>
    <property type="match status" value="1"/>
</dbReference>
<dbReference type="Pfam" id="PF07833">
    <property type="entry name" value="Cu_amine_oxidN1"/>
    <property type="match status" value="1"/>
</dbReference>
<gene>
    <name evidence="5" type="ORF">B5F17_00700</name>
</gene>
<feature type="domain" description="Copper amine oxidase-like N-terminal" evidence="4">
    <location>
        <begin position="48"/>
        <end position="133"/>
    </location>
</feature>
<dbReference type="InterPro" id="IPR002509">
    <property type="entry name" value="NODB_dom"/>
</dbReference>
<dbReference type="RefSeq" id="WP_087369848.1">
    <property type="nucleotide sequence ID" value="NZ_NFKK01000001.1"/>
</dbReference>
<evidence type="ECO:0000313" key="5">
    <source>
        <dbReference type="EMBL" id="OUP54450.1"/>
    </source>
</evidence>
<dbReference type="AlphaFoldDB" id="A0A1Y4LEX9"/>
<sequence>MKRPLSRLICLILCILLTCGCLFTTSFAANDDITLTAVNDSFLPLSSSTMPVRRGGAQYVPYSVFSGTLGISGSYNSSDQVLTLSNGETSLRFDLSRGTVYDQNMNSYTTPAYWINSTIYVPVKLVCGKFNLTYSNIPAAAPILRICNSSASLSDSSFVSSSTNTIRSMLDAYNGQSSGSSGSSRPSGSDSDAIPTPIDPTTGQPTDTPVMKPSAVYLAYVGAPGKNTEAILDALDAAGMKAAFFVPADGTTLDEDLLRQIVGRGHTVGFTLLSSALTMPEKLRVANDTLFHATGTVSHLVCISDGSEHLSATQQQELLDSGYRLWDASLDSRDHSYGPAAAAQTVTTALSQTTAPVVIRMGQYTATARTTELVCAYLSTYSIPVQTITFTRSPVNNIT</sequence>
<dbReference type="GO" id="GO:0016810">
    <property type="term" value="F:hydrolase activity, acting on carbon-nitrogen (but not peptide) bonds"/>
    <property type="evidence" value="ECO:0007669"/>
    <property type="project" value="InterPro"/>
</dbReference>
<dbReference type="Gene3D" id="3.20.20.370">
    <property type="entry name" value="Glycoside hydrolase/deacetylase"/>
    <property type="match status" value="1"/>
</dbReference>
<dbReference type="InterPro" id="IPR012854">
    <property type="entry name" value="Cu_amine_oxidase-like_N"/>
</dbReference>
<feature type="compositionally biased region" description="Low complexity" evidence="1">
    <location>
        <begin position="175"/>
        <end position="191"/>
    </location>
</feature>